<dbReference type="Gene3D" id="3.10.10.10">
    <property type="entry name" value="HIV Type 1 Reverse Transcriptase, subunit A, domain 1"/>
    <property type="match status" value="1"/>
</dbReference>
<evidence type="ECO:0000256" key="1">
    <source>
        <dbReference type="SAM" id="Phobius"/>
    </source>
</evidence>
<dbReference type="PANTHER" id="PTHR24559:SF457">
    <property type="entry name" value="RNA-DIRECTED DNA POLYMERASE HOMOLOG"/>
    <property type="match status" value="1"/>
</dbReference>
<dbReference type="CDD" id="cd01647">
    <property type="entry name" value="RT_LTR"/>
    <property type="match status" value="1"/>
</dbReference>
<dbReference type="PANTHER" id="PTHR24559">
    <property type="entry name" value="TRANSPOSON TY3-I GAG-POL POLYPROTEIN"/>
    <property type="match status" value="1"/>
</dbReference>
<dbReference type="AlphaFoldDB" id="A0A445IJV4"/>
<comment type="caution">
    <text evidence="3">The sequence shown here is derived from an EMBL/GenBank/DDBJ whole genome shotgun (WGS) entry which is preliminary data.</text>
</comment>
<feature type="domain" description="Reverse transcriptase" evidence="2">
    <location>
        <begin position="347"/>
        <end position="485"/>
    </location>
</feature>
<evidence type="ECO:0000313" key="4">
    <source>
        <dbReference type="Proteomes" id="UP000289340"/>
    </source>
</evidence>
<dbReference type="Pfam" id="PF00078">
    <property type="entry name" value="RVT_1"/>
    <property type="match status" value="1"/>
</dbReference>
<accession>A0A445IJV4</accession>
<dbReference type="SUPFAM" id="SSF56672">
    <property type="entry name" value="DNA/RNA polymerases"/>
    <property type="match status" value="1"/>
</dbReference>
<dbReference type="Gene3D" id="3.30.70.270">
    <property type="match status" value="1"/>
</dbReference>
<dbReference type="InterPro" id="IPR000477">
    <property type="entry name" value="RT_dom"/>
</dbReference>
<evidence type="ECO:0000313" key="3">
    <source>
        <dbReference type="EMBL" id="RZB86331.1"/>
    </source>
</evidence>
<keyword evidence="1" id="KW-0472">Membrane</keyword>
<keyword evidence="1" id="KW-1133">Transmembrane helix</keyword>
<evidence type="ECO:0000259" key="2">
    <source>
        <dbReference type="Pfam" id="PF00078"/>
    </source>
</evidence>
<protein>
    <submittedName>
        <fullName evidence="3">Transposon Ty3-I Gag-Pol polyprotein</fullName>
    </submittedName>
</protein>
<reference evidence="3 4" key="1">
    <citation type="submission" date="2018-09" db="EMBL/GenBank/DDBJ databases">
        <title>A high-quality reference genome of wild soybean provides a powerful tool to mine soybean genomes.</title>
        <authorList>
            <person name="Xie M."/>
            <person name="Chung C.Y.L."/>
            <person name="Li M.-W."/>
            <person name="Wong F.-L."/>
            <person name="Chan T.-F."/>
            <person name="Lam H.-M."/>
        </authorList>
    </citation>
    <scope>NUCLEOTIDE SEQUENCE [LARGE SCALE GENOMIC DNA]</scope>
    <source>
        <strain evidence="4">cv. W05</strain>
        <tissue evidence="3">Hypocotyl of etiolated seedlings</tissue>
    </source>
</reference>
<dbReference type="InterPro" id="IPR043128">
    <property type="entry name" value="Rev_trsase/Diguanyl_cyclase"/>
</dbReference>
<dbReference type="InterPro" id="IPR043502">
    <property type="entry name" value="DNA/RNA_pol_sf"/>
</dbReference>
<dbReference type="InterPro" id="IPR053134">
    <property type="entry name" value="RNA-dir_DNA_polymerase"/>
</dbReference>
<feature type="transmembrane region" description="Helical" evidence="1">
    <location>
        <begin position="37"/>
        <end position="60"/>
    </location>
</feature>
<dbReference type="EMBL" id="QZWG01000010">
    <property type="protein sequence ID" value="RZB86331.1"/>
    <property type="molecule type" value="Genomic_DNA"/>
</dbReference>
<organism evidence="3 4">
    <name type="scientific">Glycine soja</name>
    <name type="common">Wild soybean</name>
    <dbReference type="NCBI Taxonomy" id="3848"/>
    <lineage>
        <taxon>Eukaryota</taxon>
        <taxon>Viridiplantae</taxon>
        <taxon>Streptophyta</taxon>
        <taxon>Embryophyta</taxon>
        <taxon>Tracheophyta</taxon>
        <taxon>Spermatophyta</taxon>
        <taxon>Magnoliopsida</taxon>
        <taxon>eudicotyledons</taxon>
        <taxon>Gunneridae</taxon>
        <taxon>Pentapetalae</taxon>
        <taxon>rosids</taxon>
        <taxon>fabids</taxon>
        <taxon>Fabales</taxon>
        <taxon>Fabaceae</taxon>
        <taxon>Papilionoideae</taxon>
        <taxon>50 kb inversion clade</taxon>
        <taxon>NPAAA clade</taxon>
        <taxon>indigoferoid/millettioid clade</taxon>
        <taxon>Phaseoleae</taxon>
        <taxon>Glycine</taxon>
        <taxon>Glycine subgen. Soja</taxon>
    </lineage>
</organism>
<dbReference type="SUPFAM" id="SSF53098">
    <property type="entry name" value="Ribonuclease H-like"/>
    <property type="match status" value="1"/>
</dbReference>
<dbReference type="InterPro" id="IPR012337">
    <property type="entry name" value="RNaseH-like_sf"/>
</dbReference>
<keyword evidence="1" id="KW-0812">Transmembrane</keyword>
<sequence length="496" mass="56751">MSKKVILPTAASHRRQPLLLQQSESYRKAGTRVMGEAVGGTAAVCCCFSFGLANIMYLAMYKVPAMLCQKALRRKQRSRRLLLLQTREEAAVVPSRPRCTCGCCDDIISAGRVYPLCSNDGGDVAVLRSRSSVEKDKEVVELEKEMWERFYGSGFWRSPSQRENSSPQQRINATTVSAPNYLQLLDATVEEVGEKNVVQVVTDNGSNYVLADIGKLPLIRKTIRRAINLVGYIYAYSCTLSLLRNFTNKRELVRHAITIFVTSYLTLERLHKEKVNIRKMFTSDEWTLNKLSKELKGKEAAKRQNNKEEVKQKLRRMKPETSLKIKEEVKKQFDVDFLAVARYPDPKDNFPLPHIDVLVDNTTNFALFSFMEGFSGYNQIKMAPEDMEKTTFVTMWGTFCYKVMSFGLKNVGAAYQRAMVALFHNMMHREIKIYVDDMIAKSITEEEHLVKLRRLFERLRRHQLRLNPAKCTFGVKSGKLLGFIVCQKGCMLGQHD</sequence>
<proteinExistence type="predicted"/>
<gene>
    <name evidence="3" type="ORF">D0Y65_026402</name>
</gene>
<dbReference type="Proteomes" id="UP000289340">
    <property type="component" value="Chromosome 10"/>
</dbReference>
<keyword evidence="4" id="KW-1185">Reference proteome</keyword>
<name>A0A445IJV4_GLYSO</name>